<dbReference type="CDD" id="cd03801">
    <property type="entry name" value="GT4_PimA-like"/>
    <property type="match status" value="1"/>
</dbReference>
<sequence>VLLPTRTLASQIEDLAREVDAELVILDPALPLGHLGPTISLPYAVVVHGAEVTVPSRIPIARNLLGRVLREAEFVISAGGYPAAQASIAAGQPLKTIEVPPGVDPIRFAPLSAERRRMERLRFGLTQGPLVLSLSRLVPRKGFDRTIEAVASLRDEFPGIQLAVAGSGRDAGRLARIARRLDFPVKFLGRVDESDLPLIFGVADVFVMPCRNRWGGLEQEGFGIVFAEAASCGVPQVAGLSGGAHEAVIDGISGHVVERPNKSRDVADAIRSILGDLDVARRMSKESRNRATSELSYELLAQHLEKALS</sequence>
<dbReference type="InterPro" id="IPR050194">
    <property type="entry name" value="Glycosyltransferase_grp1"/>
</dbReference>
<dbReference type="PANTHER" id="PTHR45947">
    <property type="entry name" value="SULFOQUINOVOSYL TRANSFERASE SQD2"/>
    <property type="match status" value="1"/>
</dbReference>
<dbReference type="AlphaFoldDB" id="A0A381Q998"/>
<proteinExistence type="predicted"/>
<accession>A0A381Q998</accession>
<gene>
    <name evidence="2" type="ORF">METZ01_LOCUS28766</name>
</gene>
<reference evidence="2" key="1">
    <citation type="submission" date="2018-05" db="EMBL/GenBank/DDBJ databases">
        <authorList>
            <person name="Lanie J.A."/>
            <person name="Ng W.-L."/>
            <person name="Kazmierczak K.M."/>
            <person name="Andrzejewski T.M."/>
            <person name="Davidsen T.M."/>
            <person name="Wayne K.J."/>
            <person name="Tettelin H."/>
            <person name="Glass J.I."/>
            <person name="Rusch D."/>
            <person name="Podicherti R."/>
            <person name="Tsui H.-C.T."/>
            <person name="Winkler M.E."/>
        </authorList>
    </citation>
    <scope>NUCLEOTIDE SEQUENCE</scope>
</reference>
<dbReference type="Gene3D" id="3.40.50.2000">
    <property type="entry name" value="Glycogen Phosphorylase B"/>
    <property type="match status" value="2"/>
</dbReference>
<dbReference type="EMBL" id="UINC01001261">
    <property type="protein sequence ID" value="SUZ75912.1"/>
    <property type="molecule type" value="Genomic_DNA"/>
</dbReference>
<protein>
    <recommendedName>
        <fullName evidence="1">Glycosyl transferase family 1 domain-containing protein</fullName>
    </recommendedName>
</protein>
<dbReference type="PANTHER" id="PTHR45947:SF3">
    <property type="entry name" value="SULFOQUINOVOSYL TRANSFERASE SQD2"/>
    <property type="match status" value="1"/>
</dbReference>
<dbReference type="Pfam" id="PF00534">
    <property type="entry name" value="Glycos_transf_1"/>
    <property type="match status" value="1"/>
</dbReference>
<dbReference type="GO" id="GO:0016758">
    <property type="term" value="F:hexosyltransferase activity"/>
    <property type="evidence" value="ECO:0007669"/>
    <property type="project" value="TreeGrafter"/>
</dbReference>
<name>A0A381Q998_9ZZZZ</name>
<organism evidence="2">
    <name type="scientific">marine metagenome</name>
    <dbReference type="NCBI Taxonomy" id="408172"/>
    <lineage>
        <taxon>unclassified sequences</taxon>
        <taxon>metagenomes</taxon>
        <taxon>ecological metagenomes</taxon>
    </lineage>
</organism>
<dbReference type="SUPFAM" id="SSF53756">
    <property type="entry name" value="UDP-Glycosyltransferase/glycogen phosphorylase"/>
    <property type="match status" value="1"/>
</dbReference>
<evidence type="ECO:0000313" key="2">
    <source>
        <dbReference type="EMBL" id="SUZ75912.1"/>
    </source>
</evidence>
<feature type="domain" description="Glycosyl transferase family 1" evidence="1">
    <location>
        <begin position="127"/>
        <end position="290"/>
    </location>
</feature>
<feature type="non-terminal residue" evidence="2">
    <location>
        <position position="1"/>
    </location>
</feature>
<evidence type="ECO:0000259" key="1">
    <source>
        <dbReference type="Pfam" id="PF00534"/>
    </source>
</evidence>
<dbReference type="InterPro" id="IPR001296">
    <property type="entry name" value="Glyco_trans_1"/>
</dbReference>